<name>A0A7W7AJK8_9SPHN</name>
<evidence type="ECO:0000313" key="3">
    <source>
        <dbReference type="Proteomes" id="UP000574769"/>
    </source>
</evidence>
<dbReference type="RefSeq" id="WP_184112863.1">
    <property type="nucleotide sequence ID" value="NZ_JACHNY010000002.1"/>
</dbReference>
<accession>A0A7W7AJK8</accession>
<sequence>MNIRLRTPRFIAHPGPGPRPSLRRFVLAALLVTNAAAAGAAYQARTVGDWVVSPSSDQQGCFLSRTYPAPRQTTLQLGLDTDGGNRLTILNANWSIRPRERLTMDFRLSNAAFPRHVAIGIATQGKKGFVTSFGKTFPASLAASRVLHVRRGDVPVEELGLDGSGAAIAELRRCVDQYRAPAGAPRPARADRDRIPTDPFAAPTARDSRQ</sequence>
<organism evidence="2 3">
    <name type="scientific">Sphingomonas abaci</name>
    <dbReference type="NCBI Taxonomy" id="237611"/>
    <lineage>
        <taxon>Bacteria</taxon>
        <taxon>Pseudomonadati</taxon>
        <taxon>Pseudomonadota</taxon>
        <taxon>Alphaproteobacteria</taxon>
        <taxon>Sphingomonadales</taxon>
        <taxon>Sphingomonadaceae</taxon>
        <taxon>Sphingomonas</taxon>
    </lineage>
</organism>
<evidence type="ECO:0000256" key="1">
    <source>
        <dbReference type="SAM" id="MobiDB-lite"/>
    </source>
</evidence>
<evidence type="ECO:0000313" key="2">
    <source>
        <dbReference type="EMBL" id="MBB4617232.1"/>
    </source>
</evidence>
<keyword evidence="3" id="KW-1185">Reference proteome</keyword>
<comment type="caution">
    <text evidence="2">The sequence shown here is derived from an EMBL/GenBank/DDBJ whole genome shotgun (WGS) entry which is preliminary data.</text>
</comment>
<reference evidence="2 3" key="1">
    <citation type="submission" date="2020-08" db="EMBL/GenBank/DDBJ databases">
        <title>Genomic Encyclopedia of Type Strains, Phase IV (KMG-IV): sequencing the most valuable type-strain genomes for metagenomic binning, comparative biology and taxonomic classification.</title>
        <authorList>
            <person name="Goeker M."/>
        </authorList>
    </citation>
    <scope>NUCLEOTIDE SEQUENCE [LARGE SCALE GENOMIC DNA]</scope>
    <source>
        <strain evidence="2 3">DSM 15867</strain>
    </source>
</reference>
<dbReference type="EMBL" id="JACHNY010000002">
    <property type="protein sequence ID" value="MBB4617232.1"/>
    <property type="molecule type" value="Genomic_DNA"/>
</dbReference>
<proteinExistence type="predicted"/>
<protein>
    <submittedName>
        <fullName evidence="2">Uncharacterized protein</fullName>
    </submittedName>
</protein>
<dbReference type="AlphaFoldDB" id="A0A7W7AJK8"/>
<dbReference type="Proteomes" id="UP000574769">
    <property type="component" value="Unassembled WGS sequence"/>
</dbReference>
<feature type="region of interest" description="Disordered" evidence="1">
    <location>
        <begin position="180"/>
        <end position="210"/>
    </location>
</feature>
<gene>
    <name evidence="2" type="ORF">GGQ96_001352</name>
</gene>